<comment type="similarity">
    <text evidence="1">Belongs to the LysR transcriptional regulatory family.</text>
</comment>
<protein>
    <submittedName>
        <fullName evidence="6">LysR substrate-binding domain-containing protein</fullName>
    </submittedName>
</protein>
<dbReference type="Pfam" id="PF00126">
    <property type="entry name" value="HTH_1"/>
    <property type="match status" value="1"/>
</dbReference>
<organism evidence="6 7">
    <name type="scientific">Comamonas guangdongensis</name>
    <dbReference type="NCBI Taxonomy" id="510515"/>
    <lineage>
        <taxon>Bacteria</taxon>
        <taxon>Pseudomonadati</taxon>
        <taxon>Pseudomonadota</taxon>
        <taxon>Betaproteobacteria</taxon>
        <taxon>Burkholderiales</taxon>
        <taxon>Comamonadaceae</taxon>
        <taxon>Comamonas</taxon>
    </lineage>
</organism>
<keyword evidence="7" id="KW-1185">Reference proteome</keyword>
<feature type="domain" description="HTH lysR-type" evidence="5">
    <location>
        <begin position="6"/>
        <end position="63"/>
    </location>
</feature>
<dbReference type="PRINTS" id="PR00039">
    <property type="entry name" value="HTHLYSR"/>
</dbReference>
<dbReference type="Gene3D" id="1.10.10.10">
    <property type="entry name" value="Winged helix-like DNA-binding domain superfamily/Winged helix DNA-binding domain"/>
    <property type="match status" value="1"/>
</dbReference>
<dbReference type="Gene3D" id="3.40.190.10">
    <property type="entry name" value="Periplasmic binding protein-like II"/>
    <property type="match status" value="2"/>
</dbReference>
<dbReference type="SUPFAM" id="SSF53850">
    <property type="entry name" value="Periplasmic binding protein-like II"/>
    <property type="match status" value="1"/>
</dbReference>
<keyword evidence="3" id="KW-0238">DNA-binding</keyword>
<dbReference type="PANTHER" id="PTHR30537:SF74">
    <property type="entry name" value="HTH-TYPE TRANSCRIPTIONAL REGULATOR TRPI"/>
    <property type="match status" value="1"/>
</dbReference>
<dbReference type="RefSeq" id="WP_369337126.1">
    <property type="nucleotide sequence ID" value="NZ_JBFYGN010000003.1"/>
</dbReference>
<evidence type="ECO:0000313" key="7">
    <source>
        <dbReference type="Proteomes" id="UP001561046"/>
    </source>
</evidence>
<dbReference type="Proteomes" id="UP001561046">
    <property type="component" value="Unassembled WGS sequence"/>
</dbReference>
<dbReference type="EMBL" id="JBFYGN010000003">
    <property type="protein sequence ID" value="MEX8191910.1"/>
    <property type="molecule type" value="Genomic_DNA"/>
</dbReference>
<dbReference type="SUPFAM" id="SSF46785">
    <property type="entry name" value="Winged helix' DNA-binding domain"/>
    <property type="match status" value="1"/>
</dbReference>
<proteinExistence type="inferred from homology"/>
<reference evidence="6 7" key="1">
    <citation type="journal article" date="2013" name="Int. J. Syst. Evol. Microbiol.">
        <title>Comamonas guangdongensis sp. nov., isolated from subterranean forest sediment, and emended description of the genus Comamonas.</title>
        <authorList>
            <person name="Zhang J."/>
            <person name="Wang Y."/>
            <person name="Zhou S."/>
            <person name="Wu C."/>
            <person name="He J."/>
            <person name="Li F."/>
        </authorList>
    </citation>
    <scope>NUCLEOTIDE SEQUENCE [LARGE SCALE GENOMIC DNA]</scope>
    <source>
        <strain evidence="6 7">CCTCC AB2011133</strain>
    </source>
</reference>
<dbReference type="InterPro" id="IPR036388">
    <property type="entry name" value="WH-like_DNA-bd_sf"/>
</dbReference>
<accession>A0ABV3ZRC3</accession>
<dbReference type="Pfam" id="PF03466">
    <property type="entry name" value="LysR_substrate"/>
    <property type="match status" value="1"/>
</dbReference>
<name>A0ABV3ZRC3_9BURK</name>
<dbReference type="InterPro" id="IPR058163">
    <property type="entry name" value="LysR-type_TF_proteobact-type"/>
</dbReference>
<evidence type="ECO:0000259" key="5">
    <source>
        <dbReference type="PROSITE" id="PS50931"/>
    </source>
</evidence>
<dbReference type="CDD" id="cd08432">
    <property type="entry name" value="PBP2_GcdR_TrpI_HvrB_AmpR_like"/>
    <property type="match status" value="1"/>
</dbReference>
<evidence type="ECO:0000256" key="2">
    <source>
        <dbReference type="ARBA" id="ARBA00023015"/>
    </source>
</evidence>
<keyword evidence="2" id="KW-0805">Transcription regulation</keyword>
<evidence type="ECO:0000256" key="1">
    <source>
        <dbReference type="ARBA" id="ARBA00009437"/>
    </source>
</evidence>
<dbReference type="PANTHER" id="PTHR30537">
    <property type="entry name" value="HTH-TYPE TRANSCRIPTIONAL REGULATOR"/>
    <property type="match status" value="1"/>
</dbReference>
<keyword evidence="4" id="KW-0804">Transcription</keyword>
<sequence>MRMHSPSLSELHAFAAAARLGSYSLAAQELYVTQGGISRAIARLEEHLGFALFERQGRRNTLTPAGQEYLQAVEPALMSIEAASAAARRRRHGPQLRLSVTPTLFSHWLIPRLPDFNARHPAVMLSFSPYRRDDPLTAPEIDAWIRVGSRHWPAGMEAEYVIGRDLIPVCHPRELQGPQAIRSESDLLARPLLFHTNYPGNWARWMQARGLAQPCPAPAADFETVALLVQAVAAGMGVAMVQRCLVEEDLAAGRVALALDATVNIERGYFLCRPVSRAPTEALEQFTAWILEQAAPQAIPL</sequence>
<dbReference type="PROSITE" id="PS50931">
    <property type="entry name" value="HTH_LYSR"/>
    <property type="match status" value="1"/>
</dbReference>
<evidence type="ECO:0000313" key="6">
    <source>
        <dbReference type="EMBL" id="MEX8191910.1"/>
    </source>
</evidence>
<evidence type="ECO:0000256" key="3">
    <source>
        <dbReference type="ARBA" id="ARBA00023125"/>
    </source>
</evidence>
<dbReference type="InterPro" id="IPR000847">
    <property type="entry name" value="LysR_HTH_N"/>
</dbReference>
<gene>
    <name evidence="6" type="ORF">AB6724_03545</name>
</gene>
<evidence type="ECO:0000256" key="4">
    <source>
        <dbReference type="ARBA" id="ARBA00023163"/>
    </source>
</evidence>
<dbReference type="InterPro" id="IPR005119">
    <property type="entry name" value="LysR_subst-bd"/>
</dbReference>
<dbReference type="InterPro" id="IPR036390">
    <property type="entry name" value="WH_DNA-bd_sf"/>
</dbReference>
<comment type="caution">
    <text evidence="6">The sequence shown here is derived from an EMBL/GenBank/DDBJ whole genome shotgun (WGS) entry which is preliminary data.</text>
</comment>